<reference evidence="10" key="1">
    <citation type="submission" date="2020-10" db="EMBL/GenBank/DDBJ databases">
        <title>Paenihalocynthiibacter styelae gen. nov., sp. nov., isolated from stalked sea squirt Styela clava.</title>
        <authorList>
            <person name="Kim Y.-O."/>
            <person name="Yoon J.-H."/>
        </authorList>
    </citation>
    <scope>NUCLEOTIDE SEQUENCE</scope>
    <source>
        <strain evidence="10">MYP1-1</strain>
    </source>
</reference>
<evidence type="ECO:0000256" key="1">
    <source>
        <dbReference type="ARBA" id="ARBA00004651"/>
    </source>
</evidence>
<sequence>MERNVTFIALMAAFTAVLGLIPTINLIPGVPIALQVMGVMLCGLVLGAKRGALAVVLFLVLAAIGLPILTGFRGGLAPFAGATAGFLYGYVAAAFATGFVFERWKGNLIVGAIVASLIGGVLVLYPIGTVWLASYLEKPVMAMAQSMLAFVPGDIIKAVIAGLITAKIAKARPAAILSRQAS</sequence>
<dbReference type="Pfam" id="PF02632">
    <property type="entry name" value="BioY"/>
    <property type="match status" value="1"/>
</dbReference>
<gene>
    <name evidence="10" type="ORF">H1D41_00900</name>
</gene>
<dbReference type="PIRSF" id="PIRSF016661">
    <property type="entry name" value="BioY"/>
    <property type="match status" value="1"/>
</dbReference>
<feature type="transmembrane region" description="Helical" evidence="9">
    <location>
        <begin position="53"/>
        <end position="72"/>
    </location>
</feature>
<comment type="subcellular location">
    <subcellularLocation>
        <location evidence="1 8">Cell membrane</location>
        <topology evidence="1 8">Multi-pass membrane protein</topology>
    </subcellularLocation>
</comment>
<name>A0A8J7LTU0_9RHOB</name>
<feature type="transmembrane region" description="Helical" evidence="9">
    <location>
        <begin position="78"/>
        <end position="101"/>
    </location>
</feature>
<comment type="similarity">
    <text evidence="2 8">Belongs to the BioY family.</text>
</comment>
<evidence type="ECO:0000256" key="3">
    <source>
        <dbReference type="ARBA" id="ARBA00022448"/>
    </source>
</evidence>
<accession>A0A8J7LTU0</accession>
<dbReference type="AlphaFoldDB" id="A0A8J7LTU0"/>
<dbReference type="RefSeq" id="WP_228847143.1">
    <property type="nucleotide sequence ID" value="NZ_JADCKQ010000001.1"/>
</dbReference>
<evidence type="ECO:0000256" key="6">
    <source>
        <dbReference type="ARBA" id="ARBA00022989"/>
    </source>
</evidence>
<keyword evidence="7 8" id="KW-0472">Membrane</keyword>
<keyword evidence="4 8" id="KW-1003">Cell membrane</keyword>
<dbReference type="InterPro" id="IPR003784">
    <property type="entry name" value="BioY"/>
</dbReference>
<evidence type="ECO:0000256" key="9">
    <source>
        <dbReference type="SAM" id="Phobius"/>
    </source>
</evidence>
<evidence type="ECO:0000256" key="4">
    <source>
        <dbReference type="ARBA" id="ARBA00022475"/>
    </source>
</evidence>
<dbReference type="EMBL" id="JADCKQ010000001">
    <property type="protein sequence ID" value="MBI1492187.1"/>
    <property type="molecule type" value="Genomic_DNA"/>
</dbReference>
<feature type="transmembrane region" description="Helical" evidence="9">
    <location>
        <begin position="147"/>
        <end position="169"/>
    </location>
</feature>
<dbReference type="Gene3D" id="1.10.1760.20">
    <property type="match status" value="1"/>
</dbReference>
<evidence type="ECO:0000256" key="8">
    <source>
        <dbReference type="PIRNR" id="PIRNR016661"/>
    </source>
</evidence>
<dbReference type="GO" id="GO:0005886">
    <property type="term" value="C:plasma membrane"/>
    <property type="evidence" value="ECO:0007669"/>
    <property type="project" value="UniProtKB-SubCell"/>
</dbReference>
<evidence type="ECO:0000256" key="7">
    <source>
        <dbReference type="ARBA" id="ARBA00023136"/>
    </source>
</evidence>
<feature type="transmembrane region" description="Helical" evidence="9">
    <location>
        <begin position="108"/>
        <end position="127"/>
    </location>
</feature>
<dbReference type="PANTHER" id="PTHR34295:SF4">
    <property type="entry name" value="BIOTIN TRANSPORTER BIOY-RELATED"/>
    <property type="match status" value="1"/>
</dbReference>
<keyword evidence="6 9" id="KW-1133">Transmembrane helix</keyword>
<evidence type="ECO:0000256" key="2">
    <source>
        <dbReference type="ARBA" id="ARBA00010692"/>
    </source>
</evidence>
<evidence type="ECO:0000313" key="11">
    <source>
        <dbReference type="Proteomes" id="UP000640583"/>
    </source>
</evidence>
<protein>
    <recommendedName>
        <fullName evidence="8">Biotin transporter</fullName>
    </recommendedName>
</protein>
<keyword evidence="3 8" id="KW-0813">Transport</keyword>
<proteinExistence type="inferred from homology"/>
<dbReference type="GO" id="GO:0015225">
    <property type="term" value="F:biotin transmembrane transporter activity"/>
    <property type="evidence" value="ECO:0007669"/>
    <property type="project" value="UniProtKB-UniRule"/>
</dbReference>
<feature type="transmembrane region" description="Helical" evidence="9">
    <location>
        <begin position="29"/>
        <end position="46"/>
    </location>
</feature>
<keyword evidence="5 9" id="KW-0812">Transmembrane</keyword>
<evidence type="ECO:0000313" key="10">
    <source>
        <dbReference type="EMBL" id="MBI1492187.1"/>
    </source>
</evidence>
<organism evidence="10 11">
    <name type="scientific">Halocynthiibacter styelae</name>
    <dbReference type="NCBI Taxonomy" id="2761955"/>
    <lineage>
        <taxon>Bacteria</taxon>
        <taxon>Pseudomonadati</taxon>
        <taxon>Pseudomonadota</taxon>
        <taxon>Alphaproteobacteria</taxon>
        <taxon>Rhodobacterales</taxon>
        <taxon>Paracoccaceae</taxon>
        <taxon>Halocynthiibacter</taxon>
    </lineage>
</organism>
<keyword evidence="11" id="KW-1185">Reference proteome</keyword>
<comment type="caution">
    <text evidence="10">The sequence shown here is derived from an EMBL/GenBank/DDBJ whole genome shotgun (WGS) entry which is preliminary data.</text>
</comment>
<evidence type="ECO:0000256" key="5">
    <source>
        <dbReference type="ARBA" id="ARBA00022692"/>
    </source>
</evidence>
<dbReference type="PANTHER" id="PTHR34295">
    <property type="entry name" value="BIOTIN TRANSPORTER BIOY"/>
    <property type="match status" value="1"/>
</dbReference>
<dbReference type="Proteomes" id="UP000640583">
    <property type="component" value="Unassembled WGS sequence"/>
</dbReference>